<proteinExistence type="predicted"/>
<dbReference type="SUPFAM" id="SSF56784">
    <property type="entry name" value="HAD-like"/>
    <property type="match status" value="1"/>
</dbReference>
<dbReference type="InterPro" id="IPR023214">
    <property type="entry name" value="HAD_sf"/>
</dbReference>
<dbReference type="GO" id="GO:0006281">
    <property type="term" value="P:DNA repair"/>
    <property type="evidence" value="ECO:0007669"/>
    <property type="project" value="TreeGrafter"/>
</dbReference>
<dbReference type="EMBL" id="CP047418">
    <property type="protein sequence ID" value="QLL78000.1"/>
    <property type="molecule type" value="Genomic_DNA"/>
</dbReference>
<dbReference type="PANTHER" id="PTHR43434:SF25">
    <property type="entry name" value="PHOSPHOGLYCOLATE PHOSPHATASE"/>
    <property type="match status" value="1"/>
</dbReference>
<dbReference type="Proteomes" id="UP000510886">
    <property type="component" value="Chromosome"/>
</dbReference>
<dbReference type="AlphaFoldDB" id="A0A7H9EJW6"/>
<organism evidence="1 2">
    <name type="scientific">Ligilactobacillus saerimneri</name>
    <dbReference type="NCBI Taxonomy" id="228229"/>
    <lineage>
        <taxon>Bacteria</taxon>
        <taxon>Bacillati</taxon>
        <taxon>Bacillota</taxon>
        <taxon>Bacilli</taxon>
        <taxon>Lactobacillales</taxon>
        <taxon>Lactobacillaceae</taxon>
        <taxon>Ligilactobacillus</taxon>
    </lineage>
</organism>
<evidence type="ECO:0000313" key="2">
    <source>
        <dbReference type="Proteomes" id="UP000510886"/>
    </source>
</evidence>
<gene>
    <name evidence="1" type="ORF">GTO87_04885</name>
</gene>
<dbReference type="KEGG" id="lsw:GTO87_04885"/>
<dbReference type="NCBIfam" id="TIGR01549">
    <property type="entry name" value="HAD-SF-IA-v1"/>
    <property type="match status" value="1"/>
</dbReference>
<dbReference type="InterPro" id="IPR050155">
    <property type="entry name" value="HAD-like_hydrolase_sf"/>
</dbReference>
<reference evidence="1 2" key="1">
    <citation type="submission" date="2020-01" db="EMBL/GenBank/DDBJ databases">
        <title>Complete and circular genome sequences of six lactobacillus isolates from horses.</title>
        <authorList>
            <person name="Hassan H.M."/>
        </authorList>
    </citation>
    <scope>NUCLEOTIDE SEQUENCE [LARGE SCALE GENOMIC DNA]</scope>
    <source>
        <strain evidence="1 2">1A</strain>
    </source>
</reference>
<protein>
    <submittedName>
        <fullName evidence="1">HAD-IA family hydrolase</fullName>
    </submittedName>
</protein>
<dbReference type="GeneID" id="89599782"/>
<dbReference type="SFLD" id="SFLDG01129">
    <property type="entry name" value="C1.5:_HAD__Beta-PGM__Phosphata"/>
    <property type="match status" value="1"/>
</dbReference>
<dbReference type="InterPro" id="IPR023198">
    <property type="entry name" value="PGP-like_dom2"/>
</dbReference>
<dbReference type="InterPro" id="IPR041492">
    <property type="entry name" value="HAD_2"/>
</dbReference>
<name>A0A7H9EJW6_9LACO</name>
<dbReference type="GO" id="GO:0008967">
    <property type="term" value="F:phosphoglycolate phosphatase activity"/>
    <property type="evidence" value="ECO:0007669"/>
    <property type="project" value="TreeGrafter"/>
</dbReference>
<dbReference type="SFLD" id="SFLDS00003">
    <property type="entry name" value="Haloacid_Dehalogenase"/>
    <property type="match status" value="1"/>
</dbReference>
<dbReference type="InterPro" id="IPR006439">
    <property type="entry name" value="HAD-SF_hydro_IA"/>
</dbReference>
<dbReference type="Gene3D" id="3.40.50.1000">
    <property type="entry name" value="HAD superfamily/HAD-like"/>
    <property type="match status" value="1"/>
</dbReference>
<keyword evidence="1" id="KW-0378">Hydrolase</keyword>
<dbReference type="Pfam" id="PF13419">
    <property type="entry name" value="HAD_2"/>
    <property type="match status" value="1"/>
</dbReference>
<sequence length="207" mass="23521">MQYRDYFWDFDGNLYNTYPVMTTALHQTLATWGLDVAEAELYHAMRRTSVGQTIRSYAQQVPVTATTIRQKYATIEAPQIGQARPFPYVREVCQAVVQAGGRNFLLTHRNQVAKQLLTRDHLVQYFTDFVTGDDDFPRKPDPASLNYLCTKHNVDRHAAVMVGDRTLDIEAGHNAGLAGILFDFDDLIADHTTADQVIHCFRELLVN</sequence>
<evidence type="ECO:0000313" key="1">
    <source>
        <dbReference type="EMBL" id="QLL78000.1"/>
    </source>
</evidence>
<dbReference type="InterPro" id="IPR036412">
    <property type="entry name" value="HAD-like_sf"/>
</dbReference>
<accession>A0A7H9EJW6</accession>
<dbReference type="RefSeq" id="WP_180848332.1">
    <property type="nucleotide sequence ID" value="NZ_CP047418.1"/>
</dbReference>
<dbReference type="Gene3D" id="1.10.150.240">
    <property type="entry name" value="Putative phosphatase, domain 2"/>
    <property type="match status" value="1"/>
</dbReference>
<dbReference type="PANTHER" id="PTHR43434">
    <property type="entry name" value="PHOSPHOGLYCOLATE PHOSPHATASE"/>
    <property type="match status" value="1"/>
</dbReference>
<dbReference type="GO" id="GO:0005829">
    <property type="term" value="C:cytosol"/>
    <property type="evidence" value="ECO:0007669"/>
    <property type="project" value="TreeGrafter"/>
</dbReference>